<name>A0A0D3RL24_HELPX</name>
<feature type="transmembrane region" description="Helical" evidence="4">
    <location>
        <begin position="251"/>
        <end position="270"/>
    </location>
</feature>
<feature type="transmembrane region" description="Helical" evidence="4">
    <location>
        <begin position="41"/>
        <end position="61"/>
    </location>
</feature>
<proteinExistence type="predicted"/>
<keyword evidence="2 4" id="KW-1133">Transmembrane helix</keyword>
<feature type="transmembrane region" description="Helical" evidence="4">
    <location>
        <begin position="277"/>
        <end position="296"/>
    </location>
</feature>
<feature type="transmembrane region" description="Helical" evidence="4">
    <location>
        <begin position="12"/>
        <end position="35"/>
    </location>
</feature>
<gene>
    <name evidence="5" type="primary">mccC</name>
</gene>
<reference evidence="5" key="1">
    <citation type="submission" date="2014-09" db="EMBL/GenBank/DDBJ databases">
        <title>Plasmid profiling of clinical strains of Helicobacter pylori from Malaysia.</title>
        <authorList>
            <person name="Ooi M.K."/>
            <person name="Gan H.Y."/>
            <person name="Loke M.F."/>
            <person name="Gan H.M."/>
            <person name="Goh K.L."/>
            <person name="Vadivelu J."/>
            <person name="Dieye Y."/>
        </authorList>
    </citation>
    <scope>NUCLEOTIDE SEQUENCE</scope>
    <source>
        <strain evidence="5">UM352</strain>
        <plasmid evidence="5">pUM352</plasmid>
    </source>
</reference>
<protein>
    <submittedName>
        <fullName evidence="5">MccC</fullName>
    </submittedName>
</protein>
<dbReference type="RefSeq" id="WP_050828279.1">
    <property type="nucleotide sequence ID" value="NZ_KM583822.1"/>
</dbReference>
<dbReference type="EMBL" id="KM583822">
    <property type="protein sequence ID" value="AJS10475.1"/>
    <property type="molecule type" value="Genomic_DNA"/>
</dbReference>
<dbReference type="PATRIC" id="fig|210.1955.peg.8"/>
<keyword evidence="5" id="KW-0614">Plasmid</keyword>
<keyword evidence="1 4" id="KW-0812">Transmembrane</keyword>
<sequence>MNKTLKVNILSYYCATMLLVIAQSLPHAILTPLLLNKGLSLSQIMIIQATYSLCVLLSEYPSGVLADLMNRKMLFIVSKLVLVCSFFCVLLLDSFVSMVLSWGIYGLSNAIDSGTIDATLITNIKDQKEDLSPFIAKSRQISFIGLIIGSCSGSFLYLKYGVSMYYISVLLTLLCISVIILFFKDDSSHRLEKNQQLQILKQHVRESFRELKDKPFLKNLILLSLILQIFFQSHFQLWQAYLLDKQITENYLFIFYISFQIIGILVHFCNANSYNRYMTITMIFLTGLASALLLSMDILLFVSAYMISVALFTYIDFIVSYQFSLYVSKEKISSLTSLKSSVSRVISVIILGITSLELLIFSPTIVIAVHFIVTLILTCVFLYKVKI</sequence>
<evidence type="ECO:0000256" key="3">
    <source>
        <dbReference type="ARBA" id="ARBA00023136"/>
    </source>
</evidence>
<accession>A0A0D3RL24</accession>
<dbReference type="GO" id="GO:0022857">
    <property type="term" value="F:transmembrane transporter activity"/>
    <property type="evidence" value="ECO:0007669"/>
    <property type="project" value="InterPro"/>
</dbReference>
<evidence type="ECO:0000256" key="4">
    <source>
        <dbReference type="SAM" id="Phobius"/>
    </source>
</evidence>
<dbReference type="InterPro" id="IPR011701">
    <property type="entry name" value="MFS"/>
</dbReference>
<geneLocation type="plasmid" evidence="5">
    <name>pUM352</name>
</geneLocation>
<evidence type="ECO:0000256" key="1">
    <source>
        <dbReference type="ARBA" id="ARBA00022692"/>
    </source>
</evidence>
<dbReference type="Pfam" id="PF07690">
    <property type="entry name" value="MFS_1"/>
    <property type="match status" value="1"/>
</dbReference>
<organism evidence="5">
    <name type="scientific">Helicobacter pylori</name>
    <name type="common">Campylobacter pylori</name>
    <dbReference type="NCBI Taxonomy" id="210"/>
    <lineage>
        <taxon>Bacteria</taxon>
        <taxon>Pseudomonadati</taxon>
        <taxon>Campylobacterota</taxon>
        <taxon>Epsilonproteobacteria</taxon>
        <taxon>Campylobacterales</taxon>
        <taxon>Helicobacteraceae</taxon>
        <taxon>Helicobacter</taxon>
    </lineage>
</organism>
<dbReference type="SUPFAM" id="SSF103473">
    <property type="entry name" value="MFS general substrate transporter"/>
    <property type="match status" value="1"/>
</dbReference>
<feature type="transmembrane region" description="Helical" evidence="4">
    <location>
        <begin position="215"/>
        <end position="231"/>
    </location>
</feature>
<dbReference type="Gene3D" id="1.20.1250.20">
    <property type="entry name" value="MFS general substrate transporter like domains"/>
    <property type="match status" value="1"/>
</dbReference>
<dbReference type="InterPro" id="IPR036259">
    <property type="entry name" value="MFS_trans_sf"/>
</dbReference>
<dbReference type="AlphaFoldDB" id="A0A0D3RL24"/>
<feature type="transmembrane region" description="Helical" evidence="4">
    <location>
        <begin position="73"/>
        <end position="92"/>
    </location>
</feature>
<evidence type="ECO:0000313" key="5">
    <source>
        <dbReference type="EMBL" id="AJS10475.1"/>
    </source>
</evidence>
<keyword evidence="3 4" id="KW-0472">Membrane</keyword>
<dbReference type="PANTHER" id="PTHR23530">
    <property type="entry name" value="TRANSPORT PROTEIN-RELATED"/>
    <property type="match status" value="1"/>
</dbReference>
<dbReference type="InterPro" id="IPR053160">
    <property type="entry name" value="MFS_DHA3_Transporter"/>
</dbReference>
<feature type="transmembrane region" description="Helical" evidence="4">
    <location>
        <begin position="342"/>
        <end position="361"/>
    </location>
</feature>
<dbReference type="PANTHER" id="PTHR23530:SF1">
    <property type="entry name" value="PERMEASE, MAJOR FACILITATOR SUPERFAMILY-RELATED"/>
    <property type="match status" value="1"/>
</dbReference>
<feature type="transmembrane region" description="Helical" evidence="4">
    <location>
        <begin position="302"/>
        <end position="321"/>
    </location>
</feature>
<feature type="transmembrane region" description="Helical" evidence="4">
    <location>
        <begin position="367"/>
        <end position="385"/>
    </location>
</feature>
<evidence type="ECO:0000256" key="2">
    <source>
        <dbReference type="ARBA" id="ARBA00022989"/>
    </source>
</evidence>
<feature type="transmembrane region" description="Helical" evidence="4">
    <location>
        <begin position="164"/>
        <end position="183"/>
    </location>
</feature>